<dbReference type="Proteomes" id="UP000192140">
    <property type="component" value="Unassembled WGS sequence"/>
</dbReference>
<protein>
    <submittedName>
        <fullName evidence="2">Uncharacterized protein</fullName>
    </submittedName>
</protein>
<comment type="caution">
    <text evidence="2">The sequence shown here is derived from an EMBL/GenBank/DDBJ whole genome shotgun (WGS) entry which is preliminary data.</text>
</comment>
<dbReference type="EMBL" id="FCNP01000049">
    <property type="protein sequence ID" value="CVI63585.1"/>
    <property type="molecule type" value="Genomic_DNA"/>
</dbReference>
<accession>A0A1S7U9W2</accession>
<dbReference type="AlphaFoldDB" id="A0A1S7U9W2"/>
<name>A0A1S7U9W2_9HYPH</name>
<feature type="region of interest" description="Disordered" evidence="1">
    <location>
        <begin position="41"/>
        <end position="80"/>
    </location>
</feature>
<proteinExistence type="predicted"/>
<keyword evidence="3" id="KW-1185">Reference proteome</keyword>
<organism evidence="2 3">
    <name type="scientific">Agrobacterium deltaense NCPPB 1641</name>
    <dbReference type="NCBI Taxonomy" id="1183425"/>
    <lineage>
        <taxon>Bacteria</taxon>
        <taxon>Pseudomonadati</taxon>
        <taxon>Pseudomonadota</taxon>
        <taxon>Alphaproteobacteria</taxon>
        <taxon>Hyphomicrobiales</taxon>
        <taxon>Rhizobiaceae</taxon>
        <taxon>Rhizobium/Agrobacterium group</taxon>
        <taxon>Agrobacterium</taxon>
    </lineage>
</organism>
<evidence type="ECO:0000313" key="2">
    <source>
        <dbReference type="EMBL" id="CVI63585.1"/>
    </source>
</evidence>
<sequence>MSKYTLAVSAVCSTLLLSYKQLRDSRPDVILINSYRPHLEAPDGVPRTGSGAIKMTSGSKQWLGRENATGPVGSSALSAS</sequence>
<reference evidence="2" key="1">
    <citation type="submission" date="2016-01" db="EMBL/GenBank/DDBJ databases">
        <authorList>
            <person name="Regsiter A."/>
            <person name="william w."/>
        </authorList>
    </citation>
    <scope>NUCLEOTIDE SEQUENCE</scope>
    <source>
        <strain evidence="2">NCPPB 1641</strain>
    </source>
</reference>
<evidence type="ECO:0000256" key="1">
    <source>
        <dbReference type="SAM" id="MobiDB-lite"/>
    </source>
</evidence>
<evidence type="ECO:0000313" key="3">
    <source>
        <dbReference type="Proteomes" id="UP000192140"/>
    </source>
</evidence>
<gene>
    <name evidence="2" type="ORF">AGR7A_pAt20290</name>
</gene>